<dbReference type="PANTHER" id="PTHR31987:SF1">
    <property type="entry name" value="GLUTAMINASE A"/>
    <property type="match status" value="1"/>
</dbReference>
<evidence type="ECO:0000313" key="2">
    <source>
        <dbReference type="EMBL" id="KIK63022.1"/>
    </source>
</evidence>
<protein>
    <submittedName>
        <fullName evidence="2">Unplaced genomic scaffold GYMLUscaffold_17, whole genome shotgun sequence</fullName>
    </submittedName>
</protein>
<keyword evidence="3" id="KW-1185">Reference proteome</keyword>
<dbReference type="EMBL" id="KN834765">
    <property type="protein sequence ID" value="KIK63022.1"/>
    <property type="molecule type" value="Genomic_DNA"/>
</dbReference>
<evidence type="ECO:0000259" key="1">
    <source>
        <dbReference type="Pfam" id="PF16335"/>
    </source>
</evidence>
<dbReference type="Proteomes" id="UP000053593">
    <property type="component" value="Unassembled WGS sequence"/>
</dbReference>
<dbReference type="PANTHER" id="PTHR31987">
    <property type="entry name" value="GLUTAMINASE A-RELATED"/>
    <property type="match status" value="1"/>
</dbReference>
<name>A0A0D0CU62_9AGAR</name>
<dbReference type="AlphaFoldDB" id="A0A0D0CU62"/>
<organism evidence="2 3">
    <name type="scientific">Collybiopsis luxurians FD-317 M1</name>
    <dbReference type="NCBI Taxonomy" id="944289"/>
    <lineage>
        <taxon>Eukaryota</taxon>
        <taxon>Fungi</taxon>
        <taxon>Dikarya</taxon>
        <taxon>Basidiomycota</taxon>
        <taxon>Agaricomycotina</taxon>
        <taxon>Agaricomycetes</taxon>
        <taxon>Agaricomycetidae</taxon>
        <taxon>Agaricales</taxon>
        <taxon>Marasmiineae</taxon>
        <taxon>Omphalotaceae</taxon>
        <taxon>Collybiopsis</taxon>
        <taxon>Collybiopsis luxurians</taxon>
    </lineage>
</organism>
<proteinExistence type="predicted"/>
<reference evidence="2 3" key="1">
    <citation type="submission" date="2014-04" db="EMBL/GenBank/DDBJ databases">
        <title>Evolutionary Origins and Diversification of the Mycorrhizal Mutualists.</title>
        <authorList>
            <consortium name="DOE Joint Genome Institute"/>
            <consortium name="Mycorrhizal Genomics Consortium"/>
            <person name="Kohler A."/>
            <person name="Kuo A."/>
            <person name="Nagy L.G."/>
            <person name="Floudas D."/>
            <person name="Copeland A."/>
            <person name="Barry K.W."/>
            <person name="Cichocki N."/>
            <person name="Veneault-Fourrey C."/>
            <person name="LaButti K."/>
            <person name="Lindquist E.A."/>
            <person name="Lipzen A."/>
            <person name="Lundell T."/>
            <person name="Morin E."/>
            <person name="Murat C."/>
            <person name="Riley R."/>
            <person name="Ohm R."/>
            <person name="Sun H."/>
            <person name="Tunlid A."/>
            <person name="Henrissat B."/>
            <person name="Grigoriev I.V."/>
            <person name="Hibbett D.S."/>
            <person name="Martin F."/>
        </authorList>
    </citation>
    <scope>NUCLEOTIDE SEQUENCE [LARGE SCALE GENOMIC DNA]</scope>
    <source>
        <strain evidence="2 3">FD-317 M1</strain>
    </source>
</reference>
<dbReference type="InterPro" id="IPR052743">
    <property type="entry name" value="Glutaminase_GtaA"/>
</dbReference>
<evidence type="ECO:0000313" key="3">
    <source>
        <dbReference type="Proteomes" id="UP000053593"/>
    </source>
</evidence>
<feature type="domain" description="Glutaminase A central" evidence="1">
    <location>
        <begin position="18"/>
        <end position="145"/>
    </location>
</feature>
<sequence length="146" mass="16028">MQNANEQPNSSENKPVEKWLYVFAESSGHLTSTYGASSSWSLMYNLYPDKLLGFNLVNETIYNNQTSWYSNVTSSAQAFGLPFDSNEATTAKSHWTLFSAGTVTNPKTRDSLVSMIHAAALNQNSFVVFPTTYNTSNGSHLGGPAR</sequence>
<dbReference type="HOGENOM" id="CLU_1777656_0_0_1"/>
<dbReference type="OrthoDB" id="3918848at2759"/>
<dbReference type="Pfam" id="PF16335">
    <property type="entry name" value="GtaA_6_Hairpin"/>
    <property type="match status" value="1"/>
</dbReference>
<accession>A0A0D0CU62</accession>
<dbReference type="InterPro" id="IPR032514">
    <property type="entry name" value="GtaA_central"/>
</dbReference>
<gene>
    <name evidence="2" type="ORF">GYMLUDRAFT_163868</name>
</gene>